<dbReference type="InterPro" id="IPR031479">
    <property type="entry name" value="SLX4IP"/>
</dbReference>
<dbReference type="PANTHER" id="PTHR28557:SF1">
    <property type="entry name" value="PROTEIN SLX4IP"/>
    <property type="match status" value="1"/>
</dbReference>
<sequence>MAPQKLVIKCGNVAVLVDVHALPLGAREEDTSWLTAEHLEEVAVLVQGAVEQRVKLHAERLHKPAKHRKELLPAKAFSATELRVFPERGVVCVSCPEDASARPGNPNQAASERGEQSRSEYFSRVGGTQEPLNSSVKTKRSALQKMARHVGVRTEIRGAGSWGAVHTGDTAEGQGVKPWAGGHPGVMEDPGPGKPLGVVEHPVEGGHPEVGGGLGQHPEVGRNPGVGQHPEVGRNPGRHSEVVGNPGVVEGPGQHPKVVEHTGPGQHPKVVEHTGPGQHRKVVEHTGPGQHPMLVEHPEPESVPPEKVSSPAEISVPEQQTRLTSPVDPQVQVVEERRSRKRRNAPSEKEPRARPHGDTASSSQQKLAQKTRGGKRAKAGSVTGEPLTPSAKRTCLGASPGVSPPPQPAIAGSSQASGRDHLPPPPPLPCPPPPSPPPPAVGAKAASTASPGPEETTGEAELLTPGKPASGLPVTSNGTTEQADQNRPAASLRGPSVRPPSPGTAISSRFPLRGQQGRENVARTSRMRRLKRT</sequence>
<feature type="region of interest" description="Disordered" evidence="1">
    <location>
        <begin position="97"/>
        <end position="139"/>
    </location>
</feature>
<dbReference type="Proteomes" id="UP000694546">
    <property type="component" value="Chromosome 15"/>
</dbReference>
<reference evidence="2" key="2">
    <citation type="submission" date="2025-09" db="UniProtKB">
        <authorList>
            <consortium name="Ensembl"/>
        </authorList>
    </citation>
    <scope>IDENTIFICATION</scope>
</reference>
<dbReference type="AlphaFoldDB" id="A0A8C5CCU6"/>
<dbReference type="Pfam" id="PF15744">
    <property type="entry name" value="UPF0492"/>
    <property type="match status" value="2"/>
</dbReference>
<gene>
    <name evidence="2" type="primary">slx4ip</name>
</gene>
<reference evidence="2" key="1">
    <citation type="submission" date="2025-08" db="UniProtKB">
        <authorList>
            <consortium name="Ensembl"/>
        </authorList>
    </citation>
    <scope>IDENTIFICATION</scope>
</reference>
<keyword evidence="3" id="KW-1185">Reference proteome</keyword>
<name>A0A8C5CCU6_GADMO</name>
<feature type="compositionally biased region" description="Polar residues" evidence="1">
    <location>
        <begin position="359"/>
        <end position="368"/>
    </location>
</feature>
<feature type="compositionally biased region" description="Basic and acidic residues" evidence="1">
    <location>
        <begin position="345"/>
        <end position="357"/>
    </location>
</feature>
<evidence type="ECO:0000313" key="2">
    <source>
        <dbReference type="Ensembl" id="ENSGMOP00000058827.1"/>
    </source>
</evidence>
<feature type="compositionally biased region" description="Low complexity" evidence="1">
    <location>
        <begin position="242"/>
        <end position="253"/>
    </location>
</feature>
<proteinExistence type="predicted"/>
<organism evidence="2 3">
    <name type="scientific">Gadus morhua</name>
    <name type="common">Atlantic cod</name>
    <dbReference type="NCBI Taxonomy" id="8049"/>
    <lineage>
        <taxon>Eukaryota</taxon>
        <taxon>Metazoa</taxon>
        <taxon>Chordata</taxon>
        <taxon>Craniata</taxon>
        <taxon>Vertebrata</taxon>
        <taxon>Euteleostomi</taxon>
        <taxon>Actinopterygii</taxon>
        <taxon>Neopterygii</taxon>
        <taxon>Teleostei</taxon>
        <taxon>Neoteleostei</taxon>
        <taxon>Acanthomorphata</taxon>
        <taxon>Zeiogadaria</taxon>
        <taxon>Gadariae</taxon>
        <taxon>Gadiformes</taxon>
        <taxon>Gadoidei</taxon>
        <taxon>Gadidae</taxon>
        <taxon>Gadus</taxon>
    </lineage>
</organism>
<evidence type="ECO:0000313" key="3">
    <source>
        <dbReference type="Proteomes" id="UP000694546"/>
    </source>
</evidence>
<evidence type="ECO:0000256" key="1">
    <source>
        <dbReference type="SAM" id="MobiDB-lite"/>
    </source>
</evidence>
<dbReference type="PANTHER" id="PTHR28557">
    <property type="entry name" value="PROTEIN SLX4IP"/>
    <property type="match status" value="1"/>
</dbReference>
<accession>A0A8C5CCU6</accession>
<feature type="region of interest" description="Disordered" evidence="1">
    <location>
        <begin position="220"/>
        <end position="533"/>
    </location>
</feature>
<feature type="compositionally biased region" description="Polar residues" evidence="1">
    <location>
        <begin position="473"/>
        <end position="485"/>
    </location>
</feature>
<dbReference type="GeneTree" id="ENSGT00940000173161"/>
<feature type="compositionally biased region" description="Pro residues" evidence="1">
    <location>
        <begin position="423"/>
        <end position="440"/>
    </location>
</feature>
<dbReference type="Ensembl" id="ENSGMOT00000044317.1">
    <property type="protein sequence ID" value="ENSGMOP00000058827.1"/>
    <property type="gene ID" value="ENSGMOG00000027995.1"/>
</dbReference>
<protein>
    <submittedName>
        <fullName evidence="2">Uncharacterized protein</fullName>
    </submittedName>
</protein>